<evidence type="ECO:0000256" key="2">
    <source>
        <dbReference type="RuleBase" id="RU003909"/>
    </source>
</evidence>
<protein>
    <recommendedName>
        <fullName evidence="2">Profilin</fullName>
    </recommendedName>
</protein>
<comment type="similarity">
    <text evidence="1 2">Belongs to the profilin family.</text>
</comment>
<dbReference type="Gene3D" id="3.30.450.30">
    <property type="entry name" value="Dynein light chain 2a, cytoplasmic"/>
    <property type="match status" value="1"/>
</dbReference>
<dbReference type="EMBL" id="GG738845">
    <property type="protein sequence ID" value="EFC50796.1"/>
    <property type="molecule type" value="Genomic_DNA"/>
</dbReference>
<reference evidence="3 4" key="1">
    <citation type="journal article" date="2010" name="Cell">
        <title>The genome of Naegleria gruberi illuminates early eukaryotic versatility.</title>
        <authorList>
            <person name="Fritz-Laylin L.K."/>
            <person name="Prochnik S.E."/>
            <person name="Ginger M.L."/>
            <person name="Dacks J.B."/>
            <person name="Carpenter M.L."/>
            <person name="Field M.C."/>
            <person name="Kuo A."/>
            <person name="Paredez A."/>
            <person name="Chapman J."/>
            <person name="Pham J."/>
            <person name="Shu S."/>
            <person name="Neupane R."/>
            <person name="Cipriano M."/>
            <person name="Mancuso J."/>
            <person name="Tu H."/>
            <person name="Salamov A."/>
            <person name="Lindquist E."/>
            <person name="Shapiro H."/>
            <person name="Lucas S."/>
            <person name="Grigoriev I.V."/>
            <person name="Cande W.Z."/>
            <person name="Fulton C."/>
            <person name="Rokhsar D.S."/>
            <person name="Dawson S.C."/>
        </authorList>
    </citation>
    <scope>NUCLEOTIDE SEQUENCE [LARGE SCALE GENOMIC DNA]</scope>
    <source>
        <strain evidence="3 4">NEG-M</strain>
    </source>
</reference>
<sequence length="144" mass="16051">MSEEWKDFIEKEIIQNGNATHGALVSISDRGVWAKTSNFSSDPNLGGEECSTAWLDNVLDVIENPDILNDQNVVKNSVQLLNKQFIVTNVIKDRVLCGKNGVEGCYLFKTNQALLVVMYGISNEPAECYLDCENFSRFLISQGL</sequence>
<dbReference type="STRING" id="5762.D2UYI1"/>
<dbReference type="SMART" id="SM00392">
    <property type="entry name" value="PROF"/>
    <property type="match status" value="1"/>
</dbReference>
<name>D2UYI1_NAEGR</name>
<dbReference type="RefSeq" id="XP_002683540.1">
    <property type="nucleotide sequence ID" value="XM_002683494.1"/>
</dbReference>
<keyword evidence="4" id="KW-1185">Reference proteome</keyword>
<evidence type="ECO:0000256" key="1">
    <source>
        <dbReference type="ARBA" id="ARBA00010058"/>
    </source>
</evidence>
<dbReference type="KEGG" id="ngr:NAEGRDRAFT_61478"/>
<keyword evidence="2" id="KW-0009">Actin-binding</keyword>
<dbReference type="Proteomes" id="UP000006671">
    <property type="component" value="Unassembled WGS sequence"/>
</dbReference>
<gene>
    <name evidence="3" type="ORF">NAEGRDRAFT_61478</name>
</gene>
<proteinExistence type="inferred from homology"/>
<dbReference type="InterPro" id="IPR005455">
    <property type="entry name" value="PFN_euk"/>
</dbReference>
<dbReference type="GeneID" id="8859223"/>
<dbReference type="InterPro" id="IPR036140">
    <property type="entry name" value="PFN_sf"/>
</dbReference>
<organism evidence="4">
    <name type="scientific">Naegleria gruberi</name>
    <name type="common">Amoeba</name>
    <dbReference type="NCBI Taxonomy" id="5762"/>
    <lineage>
        <taxon>Eukaryota</taxon>
        <taxon>Discoba</taxon>
        <taxon>Heterolobosea</taxon>
        <taxon>Tetramitia</taxon>
        <taxon>Eutetramitia</taxon>
        <taxon>Vahlkampfiidae</taxon>
        <taxon>Naegleria</taxon>
    </lineage>
</organism>
<dbReference type="Pfam" id="PF00235">
    <property type="entry name" value="Profilin"/>
    <property type="match status" value="1"/>
</dbReference>
<dbReference type="VEuPathDB" id="AmoebaDB:NAEGRDRAFT_61478"/>
<dbReference type="InParanoid" id="D2UYI1"/>
<dbReference type="OMA" id="YLDCENF"/>
<dbReference type="GO" id="GO:0003779">
    <property type="term" value="F:actin binding"/>
    <property type="evidence" value="ECO:0007669"/>
    <property type="project" value="UniProtKB-KW"/>
</dbReference>
<dbReference type="OrthoDB" id="421374at2759"/>
<dbReference type="AlphaFoldDB" id="D2UYI1"/>
<dbReference type="InterPro" id="IPR048278">
    <property type="entry name" value="PFN"/>
</dbReference>
<evidence type="ECO:0000313" key="4">
    <source>
        <dbReference type="Proteomes" id="UP000006671"/>
    </source>
</evidence>
<accession>D2UYI1</accession>
<dbReference type="SUPFAM" id="SSF55770">
    <property type="entry name" value="Profilin (actin-binding protein)"/>
    <property type="match status" value="1"/>
</dbReference>
<evidence type="ECO:0000313" key="3">
    <source>
        <dbReference type="EMBL" id="EFC50796.1"/>
    </source>
</evidence>